<sequence>MKKIIMIYFFLLIGAIVQGMAMSIFLFPHSIPSGGAAGLAILVNHWFHFPLGFSLWLANVVFLVFALKYFGYTWTFRTILAVATTSTTVSLFSIKYLTVPHVNIILDIVAGAILFGIGVGILIRAGASSGGMVIPALMIATYKKWSPGKVMMAINLCIFLLTSIVIDYKIVIYAIICQLISTNIIDFIYELKFHPSHFLTPSWRKK</sequence>
<dbReference type="InterPro" id="IPR003740">
    <property type="entry name" value="YitT"/>
</dbReference>
<evidence type="ECO:0000313" key="8">
    <source>
        <dbReference type="Proteomes" id="UP000307756"/>
    </source>
</evidence>
<dbReference type="GO" id="GO:0005886">
    <property type="term" value="C:plasma membrane"/>
    <property type="evidence" value="ECO:0007669"/>
    <property type="project" value="UniProtKB-SubCell"/>
</dbReference>
<evidence type="ECO:0000256" key="2">
    <source>
        <dbReference type="ARBA" id="ARBA00022475"/>
    </source>
</evidence>
<feature type="transmembrane region" description="Helical" evidence="6">
    <location>
        <begin position="148"/>
        <end position="166"/>
    </location>
</feature>
<dbReference type="Proteomes" id="UP000307756">
    <property type="component" value="Unassembled WGS sequence"/>
</dbReference>
<gene>
    <name evidence="7" type="ORF">FA727_23155</name>
</gene>
<dbReference type="PANTHER" id="PTHR33545">
    <property type="entry name" value="UPF0750 MEMBRANE PROTEIN YITT-RELATED"/>
    <property type="match status" value="1"/>
</dbReference>
<keyword evidence="2" id="KW-1003">Cell membrane</keyword>
<dbReference type="RefSeq" id="WP_136833826.1">
    <property type="nucleotide sequence ID" value="NZ_SWBM01000013.1"/>
</dbReference>
<dbReference type="PANTHER" id="PTHR33545:SF9">
    <property type="entry name" value="UPF0750 MEMBRANE PROTEIN YITE"/>
    <property type="match status" value="1"/>
</dbReference>
<feature type="transmembrane region" description="Helical" evidence="6">
    <location>
        <begin position="47"/>
        <end position="67"/>
    </location>
</feature>
<reference evidence="7 8" key="1">
    <citation type="journal article" date="2011" name="J. Microbiol.">
        <title>Bacillus kyonggiensis sp. nov., isolated from soil of a lettuce field.</title>
        <authorList>
            <person name="Dong K."/>
            <person name="Lee S."/>
        </authorList>
    </citation>
    <scope>NUCLEOTIDE SEQUENCE [LARGE SCALE GENOMIC DNA]</scope>
    <source>
        <strain evidence="7 8">NB22</strain>
    </source>
</reference>
<dbReference type="EMBL" id="SWBM01000013">
    <property type="protein sequence ID" value="TKC13801.1"/>
    <property type="molecule type" value="Genomic_DNA"/>
</dbReference>
<feature type="transmembrane region" description="Helical" evidence="6">
    <location>
        <begin position="79"/>
        <end position="98"/>
    </location>
</feature>
<proteinExistence type="predicted"/>
<dbReference type="OrthoDB" id="2182285at2"/>
<evidence type="ECO:0000256" key="5">
    <source>
        <dbReference type="ARBA" id="ARBA00023136"/>
    </source>
</evidence>
<feature type="transmembrane region" description="Helical" evidence="6">
    <location>
        <begin position="104"/>
        <end position="127"/>
    </location>
</feature>
<dbReference type="InterPro" id="IPR051461">
    <property type="entry name" value="UPF0750_membrane"/>
</dbReference>
<organism evidence="7 8">
    <name type="scientific">Robertmurraya kyonggiensis</name>
    <dbReference type="NCBI Taxonomy" id="1037680"/>
    <lineage>
        <taxon>Bacteria</taxon>
        <taxon>Bacillati</taxon>
        <taxon>Bacillota</taxon>
        <taxon>Bacilli</taxon>
        <taxon>Bacillales</taxon>
        <taxon>Bacillaceae</taxon>
        <taxon>Robertmurraya</taxon>
    </lineage>
</organism>
<feature type="transmembrane region" description="Helical" evidence="6">
    <location>
        <begin position="7"/>
        <end position="27"/>
    </location>
</feature>
<dbReference type="AlphaFoldDB" id="A0A4U1CZS5"/>
<keyword evidence="3 6" id="KW-0812">Transmembrane</keyword>
<evidence type="ECO:0000256" key="3">
    <source>
        <dbReference type="ARBA" id="ARBA00022692"/>
    </source>
</evidence>
<evidence type="ECO:0000313" key="7">
    <source>
        <dbReference type="EMBL" id="TKC13801.1"/>
    </source>
</evidence>
<protein>
    <submittedName>
        <fullName evidence="7">YitT family protein</fullName>
    </submittedName>
</protein>
<comment type="subcellular location">
    <subcellularLocation>
        <location evidence="1">Cell membrane</location>
        <topology evidence="1">Multi-pass membrane protein</topology>
    </subcellularLocation>
</comment>
<keyword evidence="8" id="KW-1185">Reference proteome</keyword>
<accession>A0A4U1CZS5</accession>
<name>A0A4U1CZS5_9BACI</name>
<feature type="transmembrane region" description="Helical" evidence="6">
    <location>
        <begin position="172"/>
        <end position="189"/>
    </location>
</feature>
<evidence type="ECO:0000256" key="4">
    <source>
        <dbReference type="ARBA" id="ARBA00022989"/>
    </source>
</evidence>
<keyword evidence="4 6" id="KW-1133">Transmembrane helix</keyword>
<evidence type="ECO:0000256" key="1">
    <source>
        <dbReference type="ARBA" id="ARBA00004651"/>
    </source>
</evidence>
<dbReference type="Pfam" id="PF02588">
    <property type="entry name" value="YitT_membrane"/>
    <property type="match status" value="1"/>
</dbReference>
<evidence type="ECO:0000256" key="6">
    <source>
        <dbReference type="SAM" id="Phobius"/>
    </source>
</evidence>
<keyword evidence="5 6" id="KW-0472">Membrane</keyword>
<comment type="caution">
    <text evidence="7">The sequence shown here is derived from an EMBL/GenBank/DDBJ whole genome shotgun (WGS) entry which is preliminary data.</text>
</comment>